<name>A0A9X8VJL9_SERMA</name>
<dbReference type="AlphaFoldDB" id="A0A9X8VJL9"/>
<reference evidence="1" key="1">
    <citation type="submission" date="2019-03" db="EMBL/GenBank/DDBJ databases">
        <title>Serratia marcescens strain N2 draft genome.</title>
        <authorList>
            <person name="Yassin A."/>
            <person name="El-Kenawy N."/>
            <person name="Youssef N.H."/>
        </authorList>
    </citation>
    <scope>NUCLEOTIDE SEQUENCE [LARGE SCALE GENOMIC DNA]</scope>
    <source>
        <strain evidence="1">N2</strain>
    </source>
</reference>
<comment type="caution">
    <text evidence="1">The sequence shown here is derived from an EMBL/GenBank/DDBJ whole genome shotgun (WGS) entry which is preliminary data.</text>
</comment>
<accession>A0A9X8VJL9</accession>
<gene>
    <name evidence="1" type="ORF">E0L31_08385</name>
</gene>
<protein>
    <submittedName>
        <fullName evidence="1">Uncharacterized protein</fullName>
    </submittedName>
</protein>
<dbReference type="RefSeq" id="WP_212562199.1">
    <property type="nucleotide sequence ID" value="NZ_SPSG02000001.1"/>
</dbReference>
<sequence length="100" mass="11603">MNMDKHAEITYSQVNIKKIIEHKSMFGIPDDKTGLQIMPLSEYRDMVKREAFFFVDHNGFLRHQFSGEILAASKEQVDIIIDQLKGIRNLLDDTMDCAKE</sequence>
<proteinExistence type="predicted"/>
<evidence type="ECO:0000313" key="1">
    <source>
        <dbReference type="EMBL" id="TFV18638.1"/>
    </source>
</evidence>
<dbReference type="EMBL" id="SPSG01001052">
    <property type="protein sequence ID" value="TFV18638.1"/>
    <property type="molecule type" value="Genomic_DNA"/>
</dbReference>
<organism evidence="1">
    <name type="scientific">Serratia marcescens</name>
    <dbReference type="NCBI Taxonomy" id="615"/>
    <lineage>
        <taxon>Bacteria</taxon>
        <taxon>Pseudomonadati</taxon>
        <taxon>Pseudomonadota</taxon>
        <taxon>Gammaproteobacteria</taxon>
        <taxon>Enterobacterales</taxon>
        <taxon>Yersiniaceae</taxon>
        <taxon>Serratia</taxon>
    </lineage>
</organism>